<feature type="region of interest" description="Disordered" evidence="11">
    <location>
        <begin position="1"/>
        <end position="20"/>
    </location>
</feature>
<dbReference type="GO" id="GO:0016491">
    <property type="term" value="F:oxidoreductase activity"/>
    <property type="evidence" value="ECO:0007669"/>
    <property type="project" value="UniProtKB-KW"/>
</dbReference>
<gene>
    <name evidence="13" type="ORF">FNV43_RR15686</name>
</gene>
<keyword evidence="4" id="KW-0963">Cytoplasm</keyword>
<evidence type="ECO:0000259" key="12">
    <source>
        <dbReference type="PROSITE" id="PS51471"/>
    </source>
</evidence>
<comment type="subcellular location">
    <subcellularLocation>
        <location evidence="2">Cytoplasm</location>
    </subcellularLocation>
    <subcellularLocation>
        <location evidence="1">Nucleus</location>
    </subcellularLocation>
</comment>
<comment type="caution">
    <text evidence="13">The sequence shown here is derived from an EMBL/GenBank/DDBJ whole genome shotgun (WGS) entry which is preliminary data.</text>
</comment>
<evidence type="ECO:0000256" key="7">
    <source>
        <dbReference type="ARBA" id="ARBA00023004"/>
    </source>
</evidence>
<keyword evidence="7 10" id="KW-0408">Iron</keyword>
<dbReference type="Proteomes" id="UP000796880">
    <property type="component" value="Unassembled WGS sequence"/>
</dbReference>
<dbReference type="GO" id="GO:0005737">
    <property type="term" value="C:cytoplasm"/>
    <property type="evidence" value="ECO:0007669"/>
    <property type="project" value="UniProtKB-SubCell"/>
</dbReference>
<name>A0A8K0E3W6_9ROSA</name>
<dbReference type="InterPro" id="IPR044861">
    <property type="entry name" value="IPNS-like_FE2OG_OXY"/>
</dbReference>
<dbReference type="PRINTS" id="PR00682">
    <property type="entry name" value="IPNSYNTHASE"/>
</dbReference>
<dbReference type="Pfam" id="PF03171">
    <property type="entry name" value="2OG-FeII_Oxy"/>
    <property type="match status" value="1"/>
</dbReference>
<dbReference type="AlphaFoldDB" id="A0A8K0E3W6"/>
<organism evidence="13 14">
    <name type="scientific">Rhamnella rubrinervis</name>
    <dbReference type="NCBI Taxonomy" id="2594499"/>
    <lineage>
        <taxon>Eukaryota</taxon>
        <taxon>Viridiplantae</taxon>
        <taxon>Streptophyta</taxon>
        <taxon>Embryophyta</taxon>
        <taxon>Tracheophyta</taxon>
        <taxon>Spermatophyta</taxon>
        <taxon>Magnoliopsida</taxon>
        <taxon>eudicotyledons</taxon>
        <taxon>Gunneridae</taxon>
        <taxon>Pentapetalae</taxon>
        <taxon>rosids</taxon>
        <taxon>fabids</taxon>
        <taxon>Rosales</taxon>
        <taxon>Rhamnaceae</taxon>
        <taxon>rhamnoid group</taxon>
        <taxon>Rhamneae</taxon>
        <taxon>Rhamnella</taxon>
    </lineage>
</organism>
<protein>
    <recommendedName>
        <fullName evidence="12">Fe2OG dioxygenase domain-containing protein</fullName>
    </recommendedName>
</protein>
<proteinExistence type="inferred from homology"/>
<dbReference type="EMBL" id="VOIH02000007">
    <property type="protein sequence ID" value="KAF3441771.1"/>
    <property type="molecule type" value="Genomic_DNA"/>
</dbReference>
<evidence type="ECO:0000313" key="14">
    <source>
        <dbReference type="Proteomes" id="UP000796880"/>
    </source>
</evidence>
<evidence type="ECO:0000256" key="5">
    <source>
        <dbReference type="ARBA" id="ARBA00022723"/>
    </source>
</evidence>
<evidence type="ECO:0000256" key="9">
    <source>
        <dbReference type="ARBA" id="ARBA00059922"/>
    </source>
</evidence>
<dbReference type="PROSITE" id="PS51471">
    <property type="entry name" value="FE2OG_OXY"/>
    <property type="match status" value="1"/>
</dbReference>
<keyword evidence="5 10" id="KW-0479">Metal-binding</keyword>
<evidence type="ECO:0000256" key="8">
    <source>
        <dbReference type="ARBA" id="ARBA00023242"/>
    </source>
</evidence>
<sequence length="384" mass="43931">MSPAIAITNDSGNENEKEERQYQRGVKHLCENGVSKVPDKYILPVLDRPTTNHEEDNLFNKDNLMLPVIDFAELQGSNRPQVLKSMANACEQHGFFQLVNHGIPSDVISSMMEVSRRFFELPFEERANYMSSDLNSPVRYGTSFNQNNDKVFCWRDFLKLMCHPPSDVLPHWPSSPPDFRELAASYAKETKFLFEIVMVAIIESLLGEVGTTTTKKKKTKEEEELLEKFQNGSQLMVVNCYPPCPQPDLTLGMPPHSDYGFLTLLLQDQVEGLQIKFQDKWVTVQPIPNSFVVNVGDHLEIFSNGKYKSVLHRVLVNSMKARISVASLHSLSFQCMIGPSPKLIDESNPRRYRDTDFKSFLEYITSREPKSKSFLESMKLTYEN</sequence>
<dbReference type="GO" id="GO:0031418">
    <property type="term" value="F:L-ascorbic acid binding"/>
    <property type="evidence" value="ECO:0007669"/>
    <property type="project" value="UniProtKB-KW"/>
</dbReference>
<feature type="domain" description="Fe2OG dioxygenase" evidence="12">
    <location>
        <begin position="231"/>
        <end position="331"/>
    </location>
</feature>
<dbReference type="InterPro" id="IPR026992">
    <property type="entry name" value="DIOX_N"/>
</dbReference>
<comment type="function">
    <text evidence="9">Involved in the regulation of shoot development and salicylic acid (SA) homeostasis.</text>
</comment>
<dbReference type="OrthoDB" id="288590at2759"/>
<dbReference type="SUPFAM" id="SSF51197">
    <property type="entry name" value="Clavaminate synthase-like"/>
    <property type="match status" value="1"/>
</dbReference>
<dbReference type="GO" id="GO:0005634">
    <property type="term" value="C:nucleus"/>
    <property type="evidence" value="ECO:0007669"/>
    <property type="project" value="UniProtKB-SubCell"/>
</dbReference>
<keyword evidence="6" id="KW-0847">Vitamin C</keyword>
<evidence type="ECO:0000256" key="4">
    <source>
        <dbReference type="ARBA" id="ARBA00022490"/>
    </source>
</evidence>
<evidence type="ECO:0000256" key="3">
    <source>
        <dbReference type="ARBA" id="ARBA00008056"/>
    </source>
</evidence>
<evidence type="ECO:0000256" key="11">
    <source>
        <dbReference type="SAM" id="MobiDB-lite"/>
    </source>
</evidence>
<keyword evidence="8" id="KW-0539">Nucleus</keyword>
<dbReference type="Pfam" id="PF14226">
    <property type="entry name" value="DIOX_N"/>
    <property type="match status" value="1"/>
</dbReference>
<keyword evidence="14" id="KW-1185">Reference proteome</keyword>
<evidence type="ECO:0000256" key="1">
    <source>
        <dbReference type="ARBA" id="ARBA00004123"/>
    </source>
</evidence>
<dbReference type="GO" id="GO:0046872">
    <property type="term" value="F:metal ion binding"/>
    <property type="evidence" value="ECO:0007669"/>
    <property type="project" value="UniProtKB-KW"/>
</dbReference>
<reference evidence="13" key="1">
    <citation type="submission" date="2020-03" db="EMBL/GenBank/DDBJ databases">
        <title>A high-quality chromosome-level genome assembly of a woody plant with both climbing and erect habits, Rhamnella rubrinervis.</title>
        <authorList>
            <person name="Lu Z."/>
            <person name="Yang Y."/>
            <person name="Zhu X."/>
            <person name="Sun Y."/>
        </authorList>
    </citation>
    <scope>NUCLEOTIDE SEQUENCE</scope>
    <source>
        <strain evidence="13">BYM</strain>
        <tissue evidence="13">Leaf</tissue>
    </source>
</reference>
<dbReference type="PANTHER" id="PTHR47991">
    <property type="entry name" value="OXOGLUTARATE/IRON-DEPENDENT DIOXYGENASE"/>
    <property type="match status" value="1"/>
</dbReference>
<dbReference type="InterPro" id="IPR050295">
    <property type="entry name" value="Plant_2OG-oxidoreductases"/>
</dbReference>
<comment type="similarity">
    <text evidence="3 10">Belongs to the iron/ascorbate-dependent oxidoreductase family.</text>
</comment>
<accession>A0A8K0E3W6</accession>
<dbReference type="Gene3D" id="2.60.120.330">
    <property type="entry name" value="B-lactam Antibiotic, Isopenicillin N Synthase, Chain"/>
    <property type="match status" value="1"/>
</dbReference>
<evidence type="ECO:0000313" key="13">
    <source>
        <dbReference type="EMBL" id="KAF3441771.1"/>
    </source>
</evidence>
<evidence type="ECO:0000256" key="6">
    <source>
        <dbReference type="ARBA" id="ARBA00022896"/>
    </source>
</evidence>
<keyword evidence="10" id="KW-0560">Oxidoreductase</keyword>
<dbReference type="InterPro" id="IPR027443">
    <property type="entry name" value="IPNS-like_sf"/>
</dbReference>
<evidence type="ECO:0000256" key="10">
    <source>
        <dbReference type="RuleBase" id="RU003682"/>
    </source>
</evidence>
<dbReference type="FunFam" id="2.60.120.330:FF:000015">
    <property type="entry name" value="Protein DMR6-LIKE OXYGENASE 1"/>
    <property type="match status" value="1"/>
</dbReference>
<evidence type="ECO:0000256" key="2">
    <source>
        <dbReference type="ARBA" id="ARBA00004496"/>
    </source>
</evidence>
<dbReference type="InterPro" id="IPR005123">
    <property type="entry name" value="Oxoglu/Fe-dep_dioxygenase_dom"/>
</dbReference>